<dbReference type="Proteomes" id="UP001189429">
    <property type="component" value="Unassembled WGS sequence"/>
</dbReference>
<reference evidence="1" key="1">
    <citation type="submission" date="2023-10" db="EMBL/GenBank/DDBJ databases">
        <authorList>
            <person name="Chen Y."/>
            <person name="Shah S."/>
            <person name="Dougan E. K."/>
            <person name="Thang M."/>
            <person name="Chan C."/>
        </authorList>
    </citation>
    <scope>NUCLEOTIDE SEQUENCE [LARGE SCALE GENOMIC DNA]</scope>
</reference>
<organism evidence="1 2">
    <name type="scientific">Prorocentrum cordatum</name>
    <dbReference type="NCBI Taxonomy" id="2364126"/>
    <lineage>
        <taxon>Eukaryota</taxon>
        <taxon>Sar</taxon>
        <taxon>Alveolata</taxon>
        <taxon>Dinophyceae</taxon>
        <taxon>Prorocentrales</taxon>
        <taxon>Prorocentraceae</taxon>
        <taxon>Prorocentrum</taxon>
    </lineage>
</organism>
<dbReference type="EMBL" id="CAUYUJ010019879">
    <property type="protein sequence ID" value="CAK0894300.1"/>
    <property type="molecule type" value="Genomic_DNA"/>
</dbReference>
<sequence length="159" mass="17215">MGKYDDGVFGGGFPNWQSAWARKSRFPPLASVEPEPADNRVVAGESVCVIEVDEWINAARLEEAAGTGAVSTKVAQVKQLLEAYRLRGSRRGDWGVLKVNALVLDGAILRMQESSFDALLQHLENVGSKHGVSFSTDKFDRLGGAPIAFSADLIGRLKE</sequence>
<keyword evidence="2" id="KW-1185">Reference proteome</keyword>
<accession>A0ABN9X4R8</accession>
<protein>
    <submittedName>
        <fullName evidence="1">Uncharacterized protein</fullName>
    </submittedName>
</protein>
<evidence type="ECO:0000313" key="1">
    <source>
        <dbReference type="EMBL" id="CAK0894300.1"/>
    </source>
</evidence>
<name>A0ABN9X4R8_9DINO</name>
<comment type="caution">
    <text evidence="1">The sequence shown here is derived from an EMBL/GenBank/DDBJ whole genome shotgun (WGS) entry which is preliminary data.</text>
</comment>
<evidence type="ECO:0000313" key="2">
    <source>
        <dbReference type="Proteomes" id="UP001189429"/>
    </source>
</evidence>
<gene>
    <name evidence="1" type="ORF">PCOR1329_LOCUS73378</name>
</gene>
<proteinExistence type="predicted"/>